<name>A0AAD5NJ85_ACENE</name>
<comment type="caution">
    <text evidence="1">The sequence shown here is derived from an EMBL/GenBank/DDBJ whole genome shotgun (WGS) entry which is preliminary data.</text>
</comment>
<proteinExistence type="predicted"/>
<protein>
    <submittedName>
        <fullName evidence="1">Uncharacterized protein</fullName>
    </submittedName>
</protein>
<dbReference type="EMBL" id="JAJSOW010000106">
    <property type="protein sequence ID" value="KAI9162520.1"/>
    <property type="molecule type" value="Genomic_DNA"/>
</dbReference>
<evidence type="ECO:0000313" key="2">
    <source>
        <dbReference type="Proteomes" id="UP001064489"/>
    </source>
</evidence>
<reference evidence="1" key="2">
    <citation type="submission" date="2023-02" db="EMBL/GenBank/DDBJ databases">
        <authorList>
            <person name="Swenson N.G."/>
            <person name="Wegrzyn J.L."/>
            <person name="Mcevoy S.L."/>
        </authorList>
    </citation>
    <scope>NUCLEOTIDE SEQUENCE</scope>
    <source>
        <strain evidence="1">91603</strain>
        <tissue evidence="1">Leaf</tissue>
    </source>
</reference>
<organism evidence="1 2">
    <name type="scientific">Acer negundo</name>
    <name type="common">Box elder</name>
    <dbReference type="NCBI Taxonomy" id="4023"/>
    <lineage>
        <taxon>Eukaryota</taxon>
        <taxon>Viridiplantae</taxon>
        <taxon>Streptophyta</taxon>
        <taxon>Embryophyta</taxon>
        <taxon>Tracheophyta</taxon>
        <taxon>Spermatophyta</taxon>
        <taxon>Magnoliopsida</taxon>
        <taxon>eudicotyledons</taxon>
        <taxon>Gunneridae</taxon>
        <taxon>Pentapetalae</taxon>
        <taxon>rosids</taxon>
        <taxon>malvids</taxon>
        <taxon>Sapindales</taxon>
        <taxon>Sapindaceae</taxon>
        <taxon>Hippocastanoideae</taxon>
        <taxon>Acereae</taxon>
        <taxon>Acer</taxon>
    </lineage>
</organism>
<sequence>MRHWRERGNKPEGSIAISGVEEAISGHEEEIVSEVASFDDRGPNPPSVNHLLISILVPGRKFLQLEGNLLTSEEVNSFFGNVIRGKSVLSWVISVKEDLSSC</sequence>
<dbReference type="Proteomes" id="UP001064489">
    <property type="component" value="Chromosome 2"/>
</dbReference>
<keyword evidence="2" id="KW-1185">Reference proteome</keyword>
<dbReference type="AlphaFoldDB" id="A0AAD5NJ85"/>
<reference evidence="1" key="1">
    <citation type="journal article" date="2022" name="Plant J.">
        <title>Strategies of tolerance reflected in two North American maple genomes.</title>
        <authorList>
            <person name="McEvoy S.L."/>
            <person name="Sezen U.U."/>
            <person name="Trouern-Trend A."/>
            <person name="McMahon S.M."/>
            <person name="Schaberg P.G."/>
            <person name="Yang J."/>
            <person name="Wegrzyn J.L."/>
            <person name="Swenson N.G."/>
        </authorList>
    </citation>
    <scope>NUCLEOTIDE SEQUENCE</scope>
    <source>
        <strain evidence="1">91603</strain>
    </source>
</reference>
<gene>
    <name evidence="1" type="ORF">LWI28_028156</name>
</gene>
<accession>A0AAD5NJ85</accession>
<evidence type="ECO:0000313" key="1">
    <source>
        <dbReference type="EMBL" id="KAI9162520.1"/>
    </source>
</evidence>